<organism evidence="2">
    <name type="scientific">Culex pipiens</name>
    <name type="common">House mosquito</name>
    <dbReference type="NCBI Taxonomy" id="7175"/>
    <lineage>
        <taxon>Eukaryota</taxon>
        <taxon>Metazoa</taxon>
        <taxon>Ecdysozoa</taxon>
        <taxon>Arthropoda</taxon>
        <taxon>Hexapoda</taxon>
        <taxon>Insecta</taxon>
        <taxon>Pterygota</taxon>
        <taxon>Neoptera</taxon>
        <taxon>Endopterygota</taxon>
        <taxon>Diptera</taxon>
        <taxon>Nematocera</taxon>
        <taxon>Culicoidea</taxon>
        <taxon>Culicidae</taxon>
        <taxon>Culicinae</taxon>
        <taxon>Culicini</taxon>
        <taxon>Culex</taxon>
        <taxon>Culex</taxon>
    </lineage>
</organism>
<feature type="region of interest" description="Disordered" evidence="1">
    <location>
        <begin position="185"/>
        <end position="207"/>
    </location>
</feature>
<name>A0A8D8C9N8_CULPI</name>
<proteinExistence type="predicted"/>
<reference evidence="2" key="1">
    <citation type="submission" date="2021-05" db="EMBL/GenBank/DDBJ databases">
        <authorList>
            <person name="Alioto T."/>
            <person name="Alioto T."/>
            <person name="Gomez Garrido J."/>
        </authorList>
    </citation>
    <scope>NUCLEOTIDE SEQUENCE</scope>
</reference>
<evidence type="ECO:0000313" key="2">
    <source>
        <dbReference type="EMBL" id="CAG6487177.1"/>
    </source>
</evidence>
<evidence type="ECO:0000256" key="1">
    <source>
        <dbReference type="SAM" id="MobiDB-lite"/>
    </source>
</evidence>
<dbReference type="AlphaFoldDB" id="A0A8D8C9N8"/>
<feature type="compositionally biased region" description="Basic and acidic residues" evidence="1">
    <location>
        <begin position="190"/>
        <end position="207"/>
    </location>
</feature>
<sequence>MSGHDGGRKLVLDAGILQVGNILIDVLVGGVPILEGCVRENGRTQPGGVGPLFVHHVAQLVSFGVLFAEDDCGGWRNSMLVCAIPTDDIVRTISGKLFRRGRPAHVLHRGVQLGRVCKVLRRDPQQQTPVDAFLADVGQGTIDVIHTERLDRHGHQRRTAVANFRQERLDVHFLLTSFEYTTTKDYTSGQRKDRRDQRKHPELRSHF</sequence>
<accession>A0A8D8C9N8</accession>
<dbReference type="EMBL" id="HBUE01106301">
    <property type="protein sequence ID" value="CAG6487177.1"/>
    <property type="molecule type" value="Transcribed_RNA"/>
</dbReference>
<protein>
    <submittedName>
        <fullName evidence="2">(northern house mosquito) hypothetical protein</fullName>
    </submittedName>
</protein>